<dbReference type="AlphaFoldDB" id="A0ABD6C0U3"/>
<dbReference type="RefSeq" id="WP_256416819.1">
    <property type="nucleotide sequence ID" value="NZ_JANHDL010000001.1"/>
</dbReference>
<dbReference type="Pfam" id="PF23956">
    <property type="entry name" value="DUF7285"/>
    <property type="match status" value="1"/>
</dbReference>
<feature type="compositionally biased region" description="Basic and acidic residues" evidence="1">
    <location>
        <begin position="1"/>
        <end position="21"/>
    </location>
</feature>
<comment type="caution">
    <text evidence="3">The sequence shown here is derived from an EMBL/GenBank/DDBJ whole genome shotgun (WGS) entry which is preliminary data.</text>
</comment>
<name>A0ABD6C0U3_9EURY</name>
<evidence type="ECO:0000313" key="4">
    <source>
        <dbReference type="Proteomes" id="UP001597185"/>
    </source>
</evidence>
<keyword evidence="2" id="KW-0812">Transmembrane</keyword>
<evidence type="ECO:0000256" key="1">
    <source>
        <dbReference type="SAM" id="MobiDB-lite"/>
    </source>
</evidence>
<dbReference type="InterPro" id="IPR055709">
    <property type="entry name" value="DUF7285"/>
</dbReference>
<dbReference type="Proteomes" id="UP001597185">
    <property type="component" value="Unassembled WGS sequence"/>
</dbReference>
<sequence>MSRWSGERPLDRDESAGRTARDTAVTSGSTADRAAVEPIAALVAVVAVGAALGLYVTAIDGATPEHERPVAEATLDRVEPALTVGGVVDPNRLDGLKPFRYATTVEIRADGETWRVGTGATAPELDDPFASDRVAVARQSVTVRVAPGQNVRGTLRAAVRR</sequence>
<evidence type="ECO:0000313" key="3">
    <source>
        <dbReference type="EMBL" id="MFD1570560.1"/>
    </source>
</evidence>
<keyword evidence="2" id="KW-0472">Membrane</keyword>
<evidence type="ECO:0000256" key="2">
    <source>
        <dbReference type="SAM" id="Phobius"/>
    </source>
</evidence>
<gene>
    <name evidence="3" type="ORF">ACFR9T_08155</name>
</gene>
<keyword evidence="4" id="KW-1185">Reference proteome</keyword>
<proteinExistence type="predicted"/>
<organism evidence="3 4">
    <name type="scientific">Halorubrum laminariae</name>
    <dbReference type="NCBI Taxonomy" id="1433523"/>
    <lineage>
        <taxon>Archaea</taxon>
        <taxon>Methanobacteriati</taxon>
        <taxon>Methanobacteriota</taxon>
        <taxon>Stenosarchaea group</taxon>
        <taxon>Halobacteria</taxon>
        <taxon>Halobacteriales</taxon>
        <taxon>Haloferacaceae</taxon>
        <taxon>Halorubrum</taxon>
    </lineage>
</organism>
<reference evidence="3 4" key="1">
    <citation type="journal article" date="2019" name="Int. J. Syst. Evol. Microbiol.">
        <title>The Global Catalogue of Microorganisms (GCM) 10K type strain sequencing project: providing services to taxonomists for standard genome sequencing and annotation.</title>
        <authorList>
            <consortium name="The Broad Institute Genomics Platform"/>
            <consortium name="The Broad Institute Genome Sequencing Center for Infectious Disease"/>
            <person name="Wu L."/>
            <person name="Ma J."/>
        </authorList>
    </citation>
    <scope>NUCLEOTIDE SEQUENCE [LARGE SCALE GENOMIC DNA]</scope>
    <source>
        <strain evidence="3 4">CGMCC 1.12689</strain>
    </source>
</reference>
<protein>
    <submittedName>
        <fullName evidence="3">Uncharacterized protein</fullName>
    </submittedName>
</protein>
<dbReference type="EMBL" id="JBHUDB010000004">
    <property type="protein sequence ID" value="MFD1570560.1"/>
    <property type="molecule type" value="Genomic_DNA"/>
</dbReference>
<accession>A0ABD6C0U3</accession>
<keyword evidence="2" id="KW-1133">Transmembrane helix</keyword>
<feature type="region of interest" description="Disordered" evidence="1">
    <location>
        <begin position="1"/>
        <end position="32"/>
    </location>
</feature>
<feature type="transmembrane region" description="Helical" evidence="2">
    <location>
        <begin position="39"/>
        <end position="58"/>
    </location>
</feature>